<keyword evidence="2" id="KW-1185">Reference proteome</keyword>
<comment type="caution">
    <text evidence="1">The sequence shown here is derived from an EMBL/GenBank/DDBJ whole genome shotgun (WGS) entry which is preliminary data.</text>
</comment>
<name>A0A1V6PBG1_9EURO</name>
<gene>
    <name evidence="1" type="ORF">PENANT_c192G05394</name>
</gene>
<dbReference type="AlphaFoldDB" id="A0A1V6PBG1"/>
<accession>A0A1V6PBG1</accession>
<proteinExistence type="predicted"/>
<dbReference type="STRING" id="416450.A0A1V6PBG1"/>
<sequence>MIDPGAYDQNGLTILPKGITLEGKGPASHQTRHQGDVALGGLRHLRSEQMGQLYQTCVTPIVDYASTVWHDPLQDKPHLRHYTVQGTVLSRILSPFRAVETTVLKAEALILPTHLRLRHRAQRTIARLHSLPRDHPIWSALSGVWNSTNNVGSYASFPLAEALKTMDVGRLNQRETTDPPGTYLL</sequence>
<evidence type="ECO:0000313" key="1">
    <source>
        <dbReference type="EMBL" id="OQD73992.1"/>
    </source>
</evidence>
<reference evidence="2" key="1">
    <citation type="journal article" date="2017" name="Nat. Microbiol.">
        <title>Global analysis of biosynthetic gene clusters reveals vast potential of secondary metabolite production in Penicillium species.</title>
        <authorList>
            <person name="Nielsen J.C."/>
            <person name="Grijseels S."/>
            <person name="Prigent S."/>
            <person name="Ji B."/>
            <person name="Dainat J."/>
            <person name="Nielsen K.F."/>
            <person name="Frisvad J.C."/>
            <person name="Workman M."/>
            <person name="Nielsen J."/>
        </authorList>
    </citation>
    <scope>NUCLEOTIDE SEQUENCE [LARGE SCALE GENOMIC DNA]</scope>
    <source>
        <strain evidence="2">IBT 31811</strain>
    </source>
</reference>
<protein>
    <submittedName>
        <fullName evidence="1">Uncharacterized protein</fullName>
    </submittedName>
</protein>
<evidence type="ECO:0000313" key="2">
    <source>
        <dbReference type="Proteomes" id="UP000191672"/>
    </source>
</evidence>
<organism evidence="1 2">
    <name type="scientific">Penicillium antarcticum</name>
    <dbReference type="NCBI Taxonomy" id="416450"/>
    <lineage>
        <taxon>Eukaryota</taxon>
        <taxon>Fungi</taxon>
        <taxon>Dikarya</taxon>
        <taxon>Ascomycota</taxon>
        <taxon>Pezizomycotina</taxon>
        <taxon>Eurotiomycetes</taxon>
        <taxon>Eurotiomycetidae</taxon>
        <taxon>Eurotiales</taxon>
        <taxon>Aspergillaceae</taxon>
        <taxon>Penicillium</taxon>
    </lineage>
</organism>
<dbReference type="Proteomes" id="UP000191672">
    <property type="component" value="Unassembled WGS sequence"/>
</dbReference>
<dbReference type="EMBL" id="MDYN01000192">
    <property type="protein sequence ID" value="OQD73992.1"/>
    <property type="molecule type" value="Genomic_DNA"/>
</dbReference>